<name>A0A4S8REU8_9FLAO</name>
<dbReference type="PANTHER" id="PTHR43280:SF2">
    <property type="entry name" value="HTH-TYPE TRANSCRIPTIONAL REGULATOR EXSA"/>
    <property type="match status" value="1"/>
</dbReference>
<dbReference type="PROSITE" id="PS00041">
    <property type="entry name" value="HTH_ARAC_FAMILY_1"/>
    <property type="match status" value="1"/>
</dbReference>
<keyword evidence="6" id="KW-1185">Reference proteome</keyword>
<dbReference type="OrthoDB" id="4480133at2"/>
<dbReference type="GO" id="GO:0003700">
    <property type="term" value="F:DNA-binding transcription factor activity"/>
    <property type="evidence" value="ECO:0007669"/>
    <property type="project" value="InterPro"/>
</dbReference>
<sequence>MINFYQTLKVLDIYKKVIIRDLLCVEYKCFLEDRTFKFWTEVGCLVFCTSGKKIYSSKGQDLAVAKGTVFFMKKGAYTGESFFEEQYCALMLFLPESYIGHFLSKFDYLKVMDHGADLAYGTQENLIALEQDSNLEVFFFTILNYFANMEVVNKELLEVKFDELLLNLFTQPKYGELSSYLLQLVGDDRVGIRQIMEENYASTLKLPGYAELCNMSLSSFKREFVRVYKTAPGKWLLNRKLQLARKLLGNSHLNINEVAFRCGFESASHFIKTFKKQQDVTPTKYRASMNS</sequence>
<dbReference type="InterPro" id="IPR054015">
    <property type="entry name" value="ExsA-like_N"/>
</dbReference>
<dbReference type="PRINTS" id="PR00032">
    <property type="entry name" value="HTHARAC"/>
</dbReference>
<evidence type="ECO:0000313" key="5">
    <source>
        <dbReference type="EMBL" id="THV56843.1"/>
    </source>
</evidence>
<evidence type="ECO:0000256" key="3">
    <source>
        <dbReference type="ARBA" id="ARBA00023163"/>
    </source>
</evidence>
<evidence type="ECO:0000313" key="6">
    <source>
        <dbReference type="Proteomes" id="UP000310406"/>
    </source>
</evidence>
<dbReference type="PANTHER" id="PTHR43280">
    <property type="entry name" value="ARAC-FAMILY TRANSCRIPTIONAL REGULATOR"/>
    <property type="match status" value="1"/>
</dbReference>
<keyword evidence="2" id="KW-0238">DNA-binding</keyword>
<dbReference type="InterPro" id="IPR020449">
    <property type="entry name" value="Tscrpt_reg_AraC-type_HTH"/>
</dbReference>
<accession>A0A4S8REU8</accession>
<dbReference type="Proteomes" id="UP000310406">
    <property type="component" value="Unassembled WGS sequence"/>
</dbReference>
<dbReference type="GO" id="GO:0043565">
    <property type="term" value="F:sequence-specific DNA binding"/>
    <property type="evidence" value="ECO:0007669"/>
    <property type="project" value="InterPro"/>
</dbReference>
<dbReference type="AlphaFoldDB" id="A0A4S8REU8"/>
<dbReference type="RefSeq" id="WP_136567647.1">
    <property type="nucleotide sequence ID" value="NZ_SNTZ01000020.1"/>
</dbReference>
<gene>
    <name evidence="5" type="ORF">EZV76_16560</name>
</gene>
<dbReference type="SUPFAM" id="SSF46689">
    <property type="entry name" value="Homeodomain-like"/>
    <property type="match status" value="1"/>
</dbReference>
<keyword evidence="1" id="KW-0805">Transcription regulation</keyword>
<dbReference type="PROSITE" id="PS01124">
    <property type="entry name" value="HTH_ARAC_FAMILY_2"/>
    <property type="match status" value="1"/>
</dbReference>
<dbReference type="Pfam" id="PF12833">
    <property type="entry name" value="HTH_18"/>
    <property type="match status" value="1"/>
</dbReference>
<reference evidence="5 6" key="1">
    <citation type="submission" date="2019-03" db="EMBL/GenBank/DDBJ databases">
        <title>Muricauda SCR12 sp.nov, a marine bacterium isolated from Pacific Ocean:the Okinawa trough.</title>
        <authorList>
            <person name="Liu L."/>
        </authorList>
    </citation>
    <scope>NUCLEOTIDE SEQUENCE [LARGE SCALE GENOMIC DNA]</scope>
    <source>
        <strain evidence="5 6">SCR12</strain>
    </source>
</reference>
<keyword evidence="3" id="KW-0804">Transcription</keyword>
<dbReference type="InterPro" id="IPR018060">
    <property type="entry name" value="HTH_AraC"/>
</dbReference>
<evidence type="ECO:0000259" key="4">
    <source>
        <dbReference type="PROSITE" id="PS01124"/>
    </source>
</evidence>
<dbReference type="EMBL" id="SNTZ01000020">
    <property type="protein sequence ID" value="THV56843.1"/>
    <property type="molecule type" value="Genomic_DNA"/>
</dbReference>
<proteinExistence type="predicted"/>
<protein>
    <submittedName>
        <fullName evidence="5">AraC family transcriptional regulator</fullName>
    </submittedName>
</protein>
<dbReference type="InterPro" id="IPR009057">
    <property type="entry name" value="Homeodomain-like_sf"/>
</dbReference>
<dbReference type="Pfam" id="PF22200">
    <property type="entry name" value="ExsA_N"/>
    <property type="match status" value="1"/>
</dbReference>
<comment type="caution">
    <text evidence="5">The sequence shown here is derived from an EMBL/GenBank/DDBJ whole genome shotgun (WGS) entry which is preliminary data.</text>
</comment>
<feature type="domain" description="HTH araC/xylS-type" evidence="4">
    <location>
        <begin position="190"/>
        <end position="288"/>
    </location>
</feature>
<evidence type="ECO:0000256" key="1">
    <source>
        <dbReference type="ARBA" id="ARBA00023015"/>
    </source>
</evidence>
<organism evidence="5 6">
    <name type="scientific">Flagellimonas alvinocaridis</name>
    <dbReference type="NCBI Taxonomy" id="2530200"/>
    <lineage>
        <taxon>Bacteria</taxon>
        <taxon>Pseudomonadati</taxon>
        <taxon>Bacteroidota</taxon>
        <taxon>Flavobacteriia</taxon>
        <taxon>Flavobacteriales</taxon>
        <taxon>Flavobacteriaceae</taxon>
        <taxon>Flagellimonas</taxon>
    </lineage>
</organism>
<dbReference type="SMART" id="SM00342">
    <property type="entry name" value="HTH_ARAC"/>
    <property type="match status" value="1"/>
</dbReference>
<evidence type="ECO:0000256" key="2">
    <source>
        <dbReference type="ARBA" id="ARBA00023125"/>
    </source>
</evidence>
<dbReference type="Gene3D" id="1.10.10.60">
    <property type="entry name" value="Homeodomain-like"/>
    <property type="match status" value="1"/>
</dbReference>
<dbReference type="InterPro" id="IPR018062">
    <property type="entry name" value="HTH_AraC-typ_CS"/>
</dbReference>